<feature type="signal peptide" evidence="1">
    <location>
        <begin position="1"/>
        <end position="25"/>
    </location>
</feature>
<protein>
    <recommendedName>
        <fullName evidence="4">Secretion system C-terminal sorting domain-containing protein</fullName>
    </recommendedName>
</protein>
<dbReference type="InterPro" id="IPR011042">
    <property type="entry name" value="6-blade_b-propeller_TolB-like"/>
</dbReference>
<evidence type="ECO:0000313" key="3">
    <source>
        <dbReference type="Proteomes" id="UP000223913"/>
    </source>
</evidence>
<dbReference type="RefSeq" id="WP_099149829.1">
    <property type="nucleotide sequence ID" value="NZ_PDUD01000017.1"/>
</dbReference>
<sequence>MIKFLSLPMVLLLFAIAFQSTVLPAQVNNKQLLVADFRLPKIVAYDLNGIRLDTIVMDSISIYSFMVLDEKRNKIYRTHKIEGENPWEIESIDLSTGGREPLLQYKGNSDDFYLDTFKDRIIFSYSTDNYILAYDIQKEQIDTLLQTDRRPYSFAILPKTHELIWTEGPGGSPNFKTHKIFSVDLNTQTQDLIYEHEDPIDRMVVDSLHQQLIFSARNGIYSISFDGTAYDTLYQFPSDHHPFALLLEPGTDYLYWTDYSIDEVRRGTIFGDPFTTIVDGLDTPTGIAFTCLNNSQYISCGSGSITASFNPELQAPGINIYPNPTAQSARLSIELREAQEVSVSIRSVQNAQPSYLIRRIYRPAGSWQFDLDTSVYPSGTYILTLETAIHRSSHKLVIVR</sequence>
<gene>
    <name evidence="2" type="ORF">CRP01_09720</name>
</gene>
<comment type="caution">
    <text evidence="2">The sequence shown here is derived from an EMBL/GenBank/DDBJ whole genome shotgun (WGS) entry which is preliminary data.</text>
</comment>
<dbReference type="AlphaFoldDB" id="A0A2D0NFL3"/>
<dbReference type="InterPro" id="IPR050778">
    <property type="entry name" value="Cueball_EGF_LRP_Nidogen"/>
</dbReference>
<dbReference type="OrthoDB" id="1110367at2"/>
<evidence type="ECO:0000313" key="2">
    <source>
        <dbReference type="EMBL" id="PHN06573.1"/>
    </source>
</evidence>
<dbReference type="InterPro" id="IPR011044">
    <property type="entry name" value="Quino_amine_DH_bsu"/>
</dbReference>
<feature type="chain" id="PRO_5012926177" description="Secretion system C-terminal sorting domain-containing protein" evidence="1">
    <location>
        <begin position="26"/>
        <end position="400"/>
    </location>
</feature>
<dbReference type="Gene3D" id="2.120.10.30">
    <property type="entry name" value="TolB, C-terminal domain"/>
    <property type="match status" value="2"/>
</dbReference>
<evidence type="ECO:0000256" key="1">
    <source>
        <dbReference type="SAM" id="SignalP"/>
    </source>
</evidence>
<keyword evidence="3" id="KW-1185">Reference proteome</keyword>
<dbReference type="Proteomes" id="UP000223913">
    <property type="component" value="Unassembled WGS sequence"/>
</dbReference>
<name>A0A2D0NFL3_FLAN2</name>
<proteinExistence type="predicted"/>
<keyword evidence="1" id="KW-0732">Signal</keyword>
<dbReference type="EMBL" id="PDUD01000017">
    <property type="protein sequence ID" value="PHN06573.1"/>
    <property type="molecule type" value="Genomic_DNA"/>
</dbReference>
<dbReference type="PANTHER" id="PTHR46513">
    <property type="entry name" value="VITELLOGENIN RECEPTOR-LIKE PROTEIN-RELATED-RELATED"/>
    <property type="match status" value="1"/>
</dbReference>
<accession>A0A2D0NFL3</accession>
<organism evidence="2 3">
    <name type="scientific">Flavilitoribacter nigricans (strain ATCC 23147 / DSM 23189 / NBRC 102662 / NCIMB 1420 / SS-2)</name>
    <name type="common">Lewinella nigricans</name>
    <dbReference type="NCBI Taxonomy" id="1122177"/>
    <lineage>
        <taxon>Bacteria</taxon>
        <taxon>Pseudomonadati</taxon>
        <taxon>Bacteroidota</taxon>
        <taxon>Saprospiria</taxon>
        <taxon>Saprospirales</taxon>
        <taxon>Lewinellaceae</taxon>
        <taxon>Flavilitoribacter</taxon>
    </lineage>
</organism>
<reference evidence="2 3" key="1">
    <citation type="submission" date="2017-10" db="EMBL/GenBank/DDBJ databases">
        <title>The draft genome sequence of Lewinella nigricans NBRC 102662.</title>
        <authorList>
            <person name="Wang K."/>
        </authorList>
    </citation>
    <scope>NUCLEOTIDE SEQUENCE [LARGE SCALE GENOMIC DNA]</scope>
    <source>
        <strain evidence="2 3">NBRC 102662</strain>
    </source>
</reference>
<dbReference type="SUPFAM" id="SSF50969">
    <property type="entry name" value="YVTN repeat-like/Quinoprotein amine dehydrogenase"/>
    <property type="match status" value="1"/>
</dbReference>
<evidence type="ECO:0008006" key="4">
    <source>
        <dbReference type="Google" id="ProtNLM"/>
    </source>
</evidence>